<dbReference type="KEGG" id="dpo:6902930"/>
<feature type="domain" description="BTB" evidence="10">
    <location>
        <begin position="29"/>
        <end position="84"/>
    </location>
</feature>
<dbReference type="GO" id="GO:0045476">
    <property type="term" value="P:nurse cell apoptotic process"/>
    <property type="evidence" value="ECO:0007669"/>
    <property type="project" value="UniProtKB-ARBA"/>
</dbReference>
<dbReference type="GO" id="GO:0006357">
    <property type="term" value="P:regulation of transcription by RNA polymerase II"/>
    <property type="evidence" value="ECO:0007669"/>
    <property type="project" value="TreeGrafter"/>
</dbReference>
<dbReference type="GO" id="GO:0005634">
    <property type="term" value="C:nucleus"/>
    <property type="evidence" value="ECO:0007669"/>
    <property type="project" value="UniProtKB-SubCell"/>
</dbReference>
<dbReference type="InterPro" id="IPR051095">
    <property type="entry name" value="Dros_DevTransReg"/>
</dbReference>
<dbReference type="RefSeq" id="XP_033235731.1">
    <property type="nucleotide sequence ID" value="XM_033379840.1"/>
</dbReference>
<evidence type="ECO:0000256" key="2">
    <source>
        <dbReference type="ARBA" id="ARBA00022473"/>
    </source>
</evidence>
<organism evidence="11 12">
    <name type="scientific">Drosophila pseudoobscura pseudoobscura</name>
    <name type="common">Fruit fly</name>
    <dbReference type="NCBI Taxonomy" id="46245"/>
    <lineage>
        <taxon>Eukaryota</taxon>
        <taxon>Metazoa</taxon>
        <taxon>Ecdysozoa</taxon>
        <taxon>Arthropoda</taxon>
        <taxon>Hexapoda</taxon>
        <taxon>Insecta</taxon>
        <taxon>Pterygota</taxon>
        <taxon>Neoptera</taxon>
        <taxon>Endopterygota</taxon>
        <taxon>Diptera</taxon>
        <taxon>Brachycera</taxon>
        <taxon>Muscomorpha</taxon>
        <taxon>Ephydroidea</taxon>
        <taxon>Drosophilidae</taxon>
        <taxon>Drosophila</taxon>
        <taxon>Sophophora</taxon>
    </lineage>
</organism>
<proteinExistence type="predicted"/>
<protein>
    <submittedName>
        <fullName evidence="12">Longitudinals lacking protein, isoforms H/M/V-like</fullName>
    </submittedName>
</protein>
<keyword evidence="7" id="KW-0539">Nucleus</keyword>
<dbReference type="GO" id="GO:0035167">
    <property type="term" value="P:larval lymph gland hemopoiesis"/>
    <property type="evidence" value="ECO:0007669"/>
    <property type="project" value="UniProtKB-ARBA"/>
</dbReference>
<dbReference type="GO" id="GO:0007464">
    <property type="term" value="P:R3/R4 cell fate commitment"/>
    <property type="evidence" value="ECO:0007669"/>
    <property type="project" value="UniProtKB-ARBA"/>
</dbReference>
<dbReference type="Gene3D" id="3.30.710.10">
    <property type="entry name" value="Potassium Channel Kv1.1, Chain A"/>
    <property type="match status" value="1"/>
</dbReference>
<keyword evidence="4" id="KW-0524">Neurogenesis</keyword>
<evidence type="ECO:0000313" key="11">
    <source>
        <dbReference type="Proteomes" id="UP000001819"/>
    </source>
</evidence>
<reference evidence="12" key="1">
    <citation type="submission" date="2025-08" db="UniProtKB">
        <authorList>
            <consortium name="RefSeq"/>
        </authorList>
    </citation>
    <scope>IDENTIFICATION</scope>
    <source>
        <strain evidence="12">MV-25-SWS-2005</strain>
        <tissue evidence="12">Whole body</tissue>
    </source>
</reference>
<evidence type="ECO:0000256" key="3">
    <source>
        <dbReference type="ARBA" id="ARBA00022782"/>
    </source>
</evidence>
<dbReference type="Pfam" id="PF00651">
    <property type="entry name" value="BTB"/>
    <property type="match status" value="1"/>
</dbReference>
<dbReference type="SUPFAM" id="SSF54695">
    <property type="entry name" value="POZ domain"/>
    <property type="match status" value="1"/>
</dbReference>
<comment type="subcellular location">
    <subcellularLocation>
        <location evidence="1">Nucleus</location>
    </subcellularLocation>
</comment>
<keyword evidence="6" id="KW-0804">Transcription</keyword>
<evidence type="ECO:0000256" key="1">
    <source>
        <dbReference type="ARBA" id="ARBA00004123"/>
    </source>
</evidence>
<dbReference type="InterPro" id="IPR000210">
    <property type="entry name" value="BTB/POZ_dom"/>
</dbReference>
<evidence type="ECO:0000256" key="6">
    <source>
        <dbReference type="ARBA" id="ARBA00023163"/>
    </source>
</evidence>
<evidence type="ECO:0000256" key="9">
    <source>
        <dbReference type="SAM" id="MobiDB-lite"/>
    </source>
</evidence>
<keyword evidence="3" id="KW-0221">Differentiation</keyword>
<evidence type="ECO:0000259" key="10">
    <source>
        <dbReference type="PROSITE" id="PS50097"/>
    </source>
</evidence>
<evidence type="ECO:0000313" key="12">
    <source>
        <dbReference type="RefSeq" id="XP_033235731.1"/>
    </source>
</evidence>
<evidence type="ECO:0000256" key="8">
    <source>
        <dbReference type="ARBA" id="ARBA00037382"/>
    </source>
</evidence>
<dbReference type="PANTHER" id="PTHR23110:SF111">
    <property type="entry name" value="LONGITUDINALS LACKING PROTEIN, ISOFORMS F_I_K_T"/>
    <property type="match status" value="1"/>
</dbReference>
<dbReference type="PROSITE" id="PS50097">
    <property type="entry name" value="BTB"/>
    <property type="match status" value="1"/>
</dbReference>
<dbReference type="PANTHER" id="PTHR23110">
    <property type="entry name" value="BTB DOMAIN TRANSCRIPTION FACTOR"/>
    <property type="match status" value="1"/>
</dbReference>
<keyword evidence="11" id="KW-1185">Reference proteome</keyword>
<gene>
    <name evidence="12" type="primary">LOC6902930</name>
</gene>
<dbReference type="Proteomes" id="UP000001819">
    <property type="component" value="Chromosome 4"/>
</dbReference>
<keyword evidence="2" id="KW-0217">Developmental protein</keyword>
<evidence type="ECO:0000256" key="4">
    <source>
        <dbReference type="ARBA" id="ARBA00022902"/>
    </source>
</evidence>
<dbReference type="GO" id="GO:0045467">
    <property type="term" value="P:R7 cell development"/>
    <property type="evidence" value="ECO:0007669"/>
    <property type="project" value="UniProtKB-ARBA"/>
</dbReference>
<dbReference type="AlphaFoldDB" id="A0A6I8VXB0"/>
<evidence type="ECO:0000256" key="7">
    <source>
        <dbReference type="ARBA" id="ARBA00023242"/>
    </source>
</evidence>
<dbReference type="GO" id="GO:0007526">
    <property type="term" value="P:larval somatic muscle development"/>
    <property type="evidence" value="ECO:0007669"/>
    <property type="project" value="UniProtKB-ARBA"/>
</dbReference>
<name>A0A6I8VXB0_DROPS</name>
<accession>A0A6I8VXB0</accession>
<evidence type="ECO:0000256" key="5">
    <source>
        <dbReference type="ARBA" id="ARBA00023015"/>
    </source>
</evidence>
<keyword evidence="5" id="KW-0805">Transcription regulation</keyword>
<feature type="region of interest" description="Disordered" evidence="9">
    <location>
        <begin position="96"/>
        <end position="138"/>
    </location>
</feature>
<dbReference type="InParanoid" id="A0A6I8VXB0"/>
<dbReference type="GO" id="GO:0048813">
    <property type="term" value="P:dendrite morphogenesis"/>
    <property type="evidence" value="ECO:0007669"/>
    <property type="project" value="UniProtKB-ARBA"/>
</dbReference>
<dbReference type="GO" id="GO:0008406">
    <property type="term" value="P:gonad development"/>
    <property type="evidence" value="ECO:0007669"/>
    <property type="project" value="UniProtKB-ARBA"/>
</dbReference>
<comment type="function">
    <text evidence="8">Putative transcription factor required for axon growth and guidance in the central and peripheral nervous systems. Repels CNS axons away from the midline by promoting the expression of the midline repellent sli and its receptor robo.</text>
</comment>
<sequence length="138" mass="15146">MANKKFLFRWNDHQRSVIGMFESLRLPRFAAEGQSLKAYKVVLSACSPYFAALLGGQDDRHPIFVLKERGEVNVSQDQLDSFLKAAESLQISGLSEPQFTVLPEPGKRARRHSSGSGGDSKNAARGRVSTAKGSKPLL</sequence>
<dbReference type="InterPro" id="IPR011333">
    <property type="entry name" value="SKP1/BTB/POZ_sf"/>
</dbReference>
<dbReference type="GO" id="GO:0016199">
    <property type="term" value="P:axon midline choice point recognition"/>
    <property type="evidence" value="ECO:0007669"/>
    <property type="project" value="UniProtKB-ARBA"/>
</dbReference>